<reference evidence="4" key="3">
    <citation type="submission" date="2020-12" db="UniProtKB">
        <authorList>
            <consortium name="WormBaseParasite"/>
        </authorList>
    </citation>
    <scope>IDENTIFICATION</scope>
</reference>
<proteinExistence type="predicted"/>
<accession>A0A090KZ50</accession>
<keyword evidence="3" id="KW-1185">Reference proteome</keyword>
<evidence type="ECO:0000313" key="3">
    <source>
        <dbReference type="Proteomes" id="UP000035682"/>
    </source>
</evidence>
<evidence type="ECO:0000313" key="2">
    <source>
        <dbReference type="EMBL" id="CEF60514.1"/>
    </source>
</evidence>
<dbReference type="PANTHER" id="PTHR23123">
    <property type="entry name" value="PHD/F-BOX CONTAINING PROTEIN"/>
    <property type="match status" value="1"/>
</dbReference>
<gene>
    <name evidence="2 4 5" type="ORF">SRAE_X000225200</name>
</gene>
<reference evidence="3" key="2">
    <citation type="submission" date="2014-09" db="EMBL/GenBank/DDBJ databases">
        <authorList>
            <person name="Martin A.A."/>
        </authorList>
    </citation>
    <scope>NUCLEOTIDE SEQUENCE</scope>
    <source>
        <strain evidence="3">ED321</strain>
    </source>
</reference>
<dbReference type="EMBL" id="LN609399">
    <property type="protein sequence ID" value="CEF60514.1"/>
    <property type="molecule type" value="Genomic_DNA"/>
</dbReference>
<dbReference type="WBParaSite" id="SRAE_X000225200.1">
    <property type="protein sequence ID" value="SRAE_X000225200.1"/>
    <property type="gene ID" value="WBGene00267833"/>
</dbReference>
<dbReference type="CTD" id="36385327"/>
<name>A0A090KZ50_STRRB</name>
<dbReference type="GO" id="GO:0046872">
    <property type="term" value="F:metal ion binding"/>
    <property type="evidence" value="ECO:0007669"/>
    <property type="project" value="UniProtKB-KW"/>
</dbReference>
<protein>
    <submittedName>
        <fullName evidence="2 4">Uncharacterized protein</fullName>
    </submittedName>
</protein>
<dbReference type="WormBase" id="SRAE_X000225200">
    <property type="protein sequence ID" value="SRP08874"/>
    <property type="gene ID" value="WBGene00267833"/>
</dbReference>
<dbReference type="Gene3D" id="2.60.120.650">
    <property type="entry name" value="Cupin"/>
    <property type="match status" value="1"/>
</dbReference>
<organism evidence="2">
    <name type="scientific">Strongyloides ratti</name>
    <name type="common">Parasitic roundworm</name>
    <dbReference type="NCBI Taxonomy" id="34506"/>
    <lineage>
        <taxon>Eukaryota</taxon>
        <taxon>Metazoa</taxon>
        <taxon>Ecdysozoa</taxon>
        <taxon>Nematoda</taxon>
        <taxon>Chromadorea</taxon>
        <taxon>Rhabditida</taxon>
        <taxon>Tylenchina</taxon>
        <taxon>Panagrolaimomorpha</taxon>
        <taxon>Strongyloidoidea</taxon>
        <taxon>Strongyloididae</taxon>
        <taxon>Strongyloides</taxon>
    </lineage>
</organism>
<dbReference type="RefSeq" id="XP_024499723.1">
    <property type="nucleotide sequence ID" value="XM_024645440.1"/>
</dbReference>
<evidence type="ECO:0000313" key="5">
    <source>
        <dbReference type="WormBase" id="SRAE_X000225200"/>
    </source>
</evidence>
<keyword evidence="1" id="KW-0479">Metal-binding</keyword>
<evidence type="ECO:0000256" key="1">
    <source>
        <dbReference type="ARBA" id="ARBA00022723"/>
    </source>
</evidence>
<dbReference type="InterPro" id="IPR050690">
    <property type="entry name" value="JHDM1_Histone_Demethylase"/>
</dbReference>
<dbReference type="GeneID" id="36385327"/>
<dbReference type="AlphaFoldDB" id="A0A090KZ50"/>
<reference evidence="2" key="1">
    <citation type="submission" date="2014-09" db="EMBL/GenBank/DDBJ databases">
        <authorList>
            <person name="Aslett A.Martin."/>
        </authorList>
    </citation>
    <scope>NUCLEOTIDE SEQUENCE</scope>
    <source>
        <strain evidence="2">ED321 Heterogonic</strain>
    </source>
</reference>
<dbReference type="OrthoDB" id="5876800at2759"/>
<dbReference type="Proteomes" id="UP000035682">
    <property type="component" value="Unplaced"/>
</dbReference>
<sequence length="109" mass="12470">MVAYDGKPFTKELLLSDNIVNMNLINFAGDNTQIGEQLVIPFTWNYLTVSAKGSYTDFQIGFGGSCIWISIIFGKKTRWLIPPTDYNISVYELYLKDSSVQFDYMLTIF</sequence>
<evidence type="ECO:0000313" key="4">
    <source>
        <dbReference type="WBParaSite" id="SRAE_X000225200.1"/>
    </source>
</evidence>